<comment type="function">
    <text evidence="7">Transcriptional regulator.</text>
</comment>
<gene>
    <name evidence="10" type="primary">nikR</name>
    <name evidence="10" type="ORF">NYG85_10225</name>
</gene>
<keyword evidence="5 7" id="KW-0238">DNA-binding</keyword>
<feature type="domain" description="Ribbon-helix-helix protein CopG" evidence="8">
    <location>
        <begin position="6"/>
        <end position="41"/>
    </location>
</feature>
<evidence type="ECO:0000256" key="6">
    <source>
        <dbReference type="ARBA" id="ARBA00023163"/>
    </source>
</evidence>
<keyword evidence="11" id="KW-1185">Reference proteome</keyword>
<sequence>MDEIIRFSVSLPKGLLAELDSRVGSKEYASRSEFIRDLIREKMVNDSWEAQNSELIGVLTLIYTHHHSDLVLRMLDLQHDAQVQIVCSTHIHLNHDNCLETLVLKGEGAKIKAFSDKMGGLKGVKFYELTKTAII</sequence>
<dbReference type="SUPFAM" id="SSF47598">
    <property type="entry name" value="Ribbon-helix-helix"/>
    <property type="match status" value="1"/>
</dbReference>
<comment type="similarity">
    <text evidence="1 7">Belongs to the transcriptional regulatory CopG/NikR family.</text>
</comment>
<dbReference type="Pfam" id="PF01402">
    <property type="entry name" value="RHH_1"/>
    <property type="match status" value="1"/>
</dbReference>
<comment type="cofactor">
    <cofactor evidence="7">
        <name>Ni(2+)</name>
        <dbReference type="ChEBI" id="CHEBI:49786"/>
    </cofactor>
    <text evidence="7">Binds 1 nickel ion per subunit.</text>
</comment>
<evidence type="ECO:0000256" key="5">
    <source>
        <dbReference type="ARBA" id="ARBA00023125"/>
    </source>
</evidence>
<dbReference type="NCBIfam" id="NF001884">
    <property type="entry name" value="PRK00630.1"/>
    <property type="match status" value="1"/>
</dbReference>
<dbReference type="HAMAP" id="MF_00476">
    <property type="entry name" value="NikR"/>
    <property type="match status" value="1"/>
</dbReference>
<evidence type="ECO:0000256" key="3">
    <source>
        <dbReference type="ARBA" id="ARBA00022723"/>
    </source>
</evidence>
<dbReference type="CDD" id="cd22231">
    <property type="entry name" value="RHH_NikR_HicB-like"/>
    <property type="match status" value="1"/>
</dbReference>
<dbReference type="InterPro" id="IPR050192">
    <property type="entry name" value="CopG/NikR_regulator"/>
</dbReference>
<organism evidence="10 11">
    <name type="scientific">Campylobacter gastrosuis</name>
    <dbReference type="NCBI Taxonomy" id="2974576"/>
    <lineage>
        <taxon>Bacteria</taxon>
        <taxon>Pseudomonadati</taxon>
        <taxon>Campylobacterota</taxon>
        <taxon>Epsilonproteobacteria</taxon>
        <taxon>Campylobacterales</taxon>
        <taxon>Campylobacteraceae</taxon>
        <taxon>Campylobacter</taxon>
    </lineage>
</organism>
<comment type="caution">
    <text evidence="10">The sequence shown here is derived from an EMBL/GenBank/DDBJ whole genome shotgun (WGS) entry which is preliminary data.</text>
</comment>
<dbReference type="NCBIfam" id="NF003381">
    <property type="entry name" value="PRK04460.1"/>
    <property type="match status" value="1"/>
</dbReference>
<dbReference type="Gene3D" id="1.10.1220.10">
    <property type="entry name" value="Met repressor-like"/>
    <property type="match status" value="1"/>
</dbReference>
<feature type="domain" description="Transcription factor NikR nickel binding C-terminal" evidence="9">
    <location>
        <begin position="56"/>
        <end position="130"/>
    </location>
</feature>
<protein>
    <recommendedName>
        <fullName evidence="7">Putative nickel-responsive regulator</fullName>
    </recommendedName>
</protein>
<feature type="binding site" evidence="7">
    <location>
        <position position="92"/>
    </location>
    <ligand>
        <name>Ni(2+)</name>
        <dbReference type="ChEBI" id="CHEBI:49786"/>
    </ligand>
</feature>
<keyword evidence="3 7" id="KW-0479">Metal-binding</keyword>
<reference evidence="10" key="2">
    <citation type="journal article" date="2023" name="Microorganisms">
        <title>Isolation and Genomic Characteristics of Cat-Borne Campylobacter felis sp. nov. and Sheep-Borne Campylobacter ovis sp. nov.</title>
        <authorList>
            <person name="Wang H."/>
            <person name="Li Y."/>
            <person name="Gu Y."/>
            <person name="Zhou G."/>
            <person name="Chen X."/>
            <person name="Zhang X."/>
            <person name="Shao Z."/>
            <person name="Zhang J."/>
            <person name="Zhang M."/>
        </authorList>
    </citation>
    <scope>NUCLEOTIDE SEQUENCE</scope>
    <source>
        <strain evidence="10">PS10</strain>
    </source>
</reference>
<feature type="binding site" evidence="7">
    <location>
        <position position="79"/>
    </location>
    <ligand>
        <name>Ni(2+)</name>
        <dbReference type="ChEBI" id="CHEBI:49786"/>
    </ligand>
</feature>
<evidence type="ECO:0000256" key="7">
    <source>
        <dbReference type="HAMAP-Rule" id="MF_00476"/>
    </source>
</evidence>
<evidence type="ECO:0000256" key="2">
    <source>
        <dbReference type="ARBA" id="ARBA00022596"/>
    </source>
</evidence>
<dbReference type="InterPro" id="IPR013321">
    <property type="entry name" value="Arc_rbn_hlx_hlx"/>
</dbReference>
<dbReference type="InterPro" id="IPR022988">
    <property type="entry name" value="Ni_resp_reg_NikR"/>
</dbReference>
<dbReference type="InterPro" id="IPR010985">
    <property type="entry name" value="Ribbon_hlx_hlx"/>
</dbReference>
<keyword evidence="2 7" id="KW-0533">Nickel</keyword>
<keyword evidence="6 7" id="KW-0804">Transcription</keyword>
<feature type="binding site" evidence="7">
    <location>
        <position position="90"/>
    </location>
    <ligand>
        <name>Ni(2+)</name>
        <dbReference type="ChEBI" id="CHEBI:49786"/>
    </ligand>
</feature>
<dbReference type="Proteomes" id="UP001173801">
    <property type="component" value="Unassembled WGS sequence"/>
</dbReference>
<evidence type="ECO:0000313" key="10">
    <source>
        <dbReference type="EMBL" id="MDL0089736.1"/>
    </source>
</evidence>
<dbReference type="SUPFAM" id="SSF55021">
    <property type="entry name" value="ACT-like"/>
    <property type="match status" value="1"/>
</dbReference>
<reference evidence="10" key="1">
    <citation type="submission" date="2022-08" db="EMBL/GenBank/DDBJ databases">
        <authorList>
            <person name="Wang H."/>
        </authorList>
    </citation>
    <scope>NUCLEOTIDE SEQUENCE</scope>
    <source>
        <strain evidence="10">PS10</strain>
    </source>
</reference>
<dbReference type="Gene3D" id="3.30.70.1150">
    <property type="entry name" value="ACT-like. Chain A, domain 2"/>
    <property type="match status" value="1"/>
</dbReference>
<keyword evidence="4 7" id="KW-0805">Transcription regulation</keyword>
<dbReference type="NCBIfam" id="NF002815">
    <property type="entry name" value="PRK02967.1"/>
    <property type="match status" value="1"/>
</dbReference>
<dbReference type="InterPro" id="IPR014864">
    <property type="entry name" value="TF_NikR_Ni-bd_C"/>
</dbReference>
<dbReference type="EMBL" id="JANURM010000019">
    <property type="protein sequence ID" value="MDL0089736.1"/>
    <property type="molecule type" value="Genomic_DNA"/>
</dbReference>
<dbReference type="Pfam" id="PF08753">
    <property type="entry name" value="NikR_C"/>
    <property type="match status" value="1"/>
</dbReference>
<feature type="binding site" evidence="7">
    <location>
        <position position="98"/>
    </location>
    <ligand>
        <name>Ni(2+)</name>
        <dbReference type="ChEBI" id="CHEBI:49786"/>
    </ligand>
</feature>
<evidence type="ECO:0000259" key="9">
    <source>
        <dbReference type="Pfam" id="PF08753"/>
    </source>
</evidence>
<dbReference type="InterPro" id="IPR002145">
    <property type="entry name" value="CopG"/>
</dbReference>
<dbReference type="PANTHER" id="PTHR34719:SF2">
    <property type="entry name" value="NICKEL-RESPONSIVE REGULATOR"/>
    <property type="match status" value="1"/>
</dbReference>
<proteinExistence type="inferred from homology"/>
<accession>A0ABT7HS42</accession>
<evidence type="ECO:0000256" key="1">
    <source>
        <dbReference type="ARBA" id="ARBA00008478"/>
    </source>
</evidence>
<evidence type="ECO:0000313" key="11">
    <source>
        <dbReference type="Proteomes" id="UP001173801"/>
    </source>
</evidence>
<dbReference type="InterPro" id="IPR045865">
    <property type="entry name" value="ACT-like_dom_sf"/>
</dbReference>
<dbReference type="PANTHER" id="PTHR34719">
    <property type="entry name" value="NICKEL-RESPONSIVE REGULATOR"/>
    <property type="match status" value="1"/>
</dbReference>
<evidence type="ECO:0000259" key="8">
    <source>
        <dbReference type="Pfam" id="PF01402"/>
    </source>
</evidence>
<evidence type="ECO:0000256" key="4">
    <source>
        <dbReference type="ARBA" id="ARBA00023015"/>
    </source>
</evidence>
<dbReference type="InterPro" id="IPR027271">
    <property type="entry name" value="Acetolactate_synth/TF_NikR_C"/>
</dbReference>
<dbReference type="NCBIfam" id="NF002169">
    <property type="entry name" value="PRK01002.1"/>
    <property type="match status" value="1"/>
</dbReference>
<dbReference type="RefSeq" id="WP_284938471.1">
    <property type="nucleotide sequence ID" value="NZ_JANURM010000019.1"/>
</dbReference>
<name>A0ABT7HS42_9BACT</name>